<evidence type="ECO:0000259" key="8">
    <source>
        <dbReference type="Pfam" id="PF01850"/>
    </source>
</evidence>
<keyword evidence="6" id="KW-0460">Magnesium</keyword>
<dbReference type="HOGENOM" id="CLU_118482_0_0_10"/>
<evidence type="ECO:0000256" key="3">
    <source>
        <dbReference type="ARBA" id="ARBA00022722"/>
    </source>
</evidence>
<dbReference type="AlphaFoldDB" id="F0SD75"/>
<feature type="domain" description="PIN" evidence="8">
    <location>
        <begin position="6"/>
        <end position="118"/>
    </location>
</feature>
<dbReference type="SUPFAM" id="SSF88723">
    <property type="entry name" value="PIN domain-like"/>
    <property type="match status" value="1"/>
</dbReference>
<dbReference type="eggNOG" id="COG1487">
    <property type="taxonomic scope" value="Bacteria"/>
</dbReference>
<dbReference type="OrthoDB" id="676982at2"/>
<dbReference type="InterPro" id="IPR002716">
    <property type="entry name" value="PIN_dom"/>
</dbReference>
<dbReference type="GO" id="GO:0046872">
    <property type="term" value="F:metal ion binding"/>
    <property type="evidence" value="ECO:0007669"/>
    <property type="project" value="UniProtKB-KW"/>
</dbReference>
<evidence type="ECO:0000256" key="2">
    <source>
        <dbReference type="ARBA" id="ARBA00022649"/>
    </source>
</evidence>
<evidence type="ECO:0000313" key="10">
    <source>
        <dbReference type="Proteomes" id="UP000000310"/>
    </source>
</evidence>
<dbReference type="InterPro" id="IPR050556">
    <property type="entry name" value="Type_II_TA_system_RNase"/>
</dbReference>
<dbReference type="KEGG" id="psn:Pedsa_2313"/>
<keyword evidence="4" id="KW-0479">Metal-binding</keyword>
<evidence type="ECO:0000256" key="7">
    <source>
        <dbReference type="ARBA" id="ARBA00038093"/>
    </source>
</evidence>
<gene>
    <name evidence="9" type="ordered locus">Pedsa_2313</name>
</gene>
<dbReference type="PANTHER" id="PTHR33653">
    <property type="entry name" value="RIBONUCLEASE VAPC2"/>
    <property type="match status" value="1"/>
</dbReference>
<dbReference type="GO" id="GO:0016787">
    <property type="term" value="F:hydrolase activity"/>
    <property type="evidence" value="ECO:0007669"/>
    <property type="project" value="UniProtKB-KW"/>
</dbReference>
<protein>
    <submittedName>
        <fullName evidence="9">PilT protein domain protein</fullName>
    </submittedName>
</protein>
<evidence type="ECO:0000256" key="1">
    <source>
        <dbReference type="ARBA" id="ARBA00001946"/>
    </source>
</evidence>
<keyword evidence="2" id="KW-1277">Toxin-antitoxin system</keyword>
<proteinExistence type="inferred from homology"/>
<keyword evidence="5" id="KW-0378">Hydrolase</keyword>
<keyword evidence="10" id="KW-1185">Reference proteome</keyword>
<reference evidence="9 10" key="1">
    <citation type="journal article" date="2011" name="Stand. Genomic Sci.">
        <title>Complete genome sequence of the gliding, heparinolytic Pedobacter saltans type strain (113).</title>
        <authorList>
            <person name="Liolios K."/>
            <person name="Sikorski J."/>
            <person name="Lu M."/>
            <person name="Nolan M."/>
            <person name="Lapidus A."/>
            <person name="Lucas S."/>
            <person name="Hammon N."/>
            <person name="Deshpande S."/>
            <person name="Cheng J.F."/>
            <person name="Tapia R."/>
            <person name="Han C."/>
            <person name="Goodwin L."/>
            <person name="Pitluck S."/>
            <person name="Huntemann M."/>
            <person name="Ivanova N."/>
            <person name="Pagani I."/>
            <person name="Mavromatis K."/>
            <person name="Ovchinikova G."/>
            <person name="Pati A."/>
            <person name="Chen A."/>
            <person name="Palaniappan K."/>
            <person name="Land M."/>
            <person name="Hauser L."/>
            <person name="Brambilla E.M."/>
            <person name="Kotsyurbenko O."/>
            <person name="Rohde M."/>
            <person name="Tindall B.J."/>
            <person name="Abt B."/>
            <person name="Goker M."/>
            <person name="Detter J.C."/>
            <person name="Woyke T."/>
            <person name="Bristow J."/>
            <person name="Eisen J.A."/>
            <person name="Markowitz V."/>
            <person name="Hugenholtz P."/>
            <person name="Klenk H.P."/>
            <person name="Kyrpides N.C."/>
        </authorList>
    </citation>
    <scope>NUCLEOTIDE SEQUENCE [LARGE SCALE GENOMIC DNA]</scope>
    <source>
        <strain evidence="10">ATCC 51119 / DSM 12145 / JCM 21818 / LMG 10337 / NBRC 100064 / NCIMB 13643</strain>
    </source>
</reference>
<name>F0SD75_PSESL</name>
<dbReference type="RefSeq" id="WP_013633347.1">
    <property type="nucleotide sequence ID" value="NC_015177.1"/>
</dbReference>
<sequence length="125" mass="14113">MGLKLFLDNNAIISLLKNEDDLLGLVSKSSSVHISVISELEFLSFSGLTTNDINLFRKFIKRISVIDLKQSDLKLINKITEVRKNYHLKLPDAIIVASAIITNSTLISRDKELSKVKEVKLSDWK</sequence>
<accession>F0SD75</accession>
<reference evidence="10" key="2">
    <citation type="submission" date="2011-02" db="EMBL/GenBank/DDBJ databases">
        <title>The complete genome of Pedobacter saltans DSM 12145.</title>
        <authorList>
            <consortium name="US DOE Joint Genome Institute (JGI-PGF)"/>
            <person name="Lucas S."/>
            <person name="Copeland A."/>
            <person name="Lapidus A."/>
            <person name="Bruce D."/>
            <person name="Goodwin L."/>
            <person name="Pitluck S."/>
            <person name="Kyrpides N."/>
            <person name="Mavromatis K."/>
            <person name="Pagani I."/>
            <person name="Ivanova N."/>
            <person name="Ovchinnikova G."/>
            <person name="Lu M."/>
            <person name="Detter J.C."/>
            <person name="Han C."/>
            <person name="Land M."/>
            <person name="Hauser L."/>
            <person name="Markowitz V."/>
            <person name="Cheng J.-F."/>
            <person name="Hugenholtz P."/>
            <person name="Woyke T."/>
            <person name="Wu D."/>
            <person name="Tindall B."/>
            <person name="Pomrenke H.G."/>
            <person name="Brambilla E."/>
            <person name="Klenk H.-P."/>
            <person name="Eisen J.A."/>
        </authorList>
    </citation>
    <scope>NUCLEOTIDE SEQUENCE [LARGE SCALE GENOMIC DNA]</scope>
    <source>
        <strain evidence="10">ATCC 51119 / DSM 12145 / JCM 21818 / LMG 10337 / NBRC 100064 / NCIMB 13643</strain>
    </source>
</reference>
<evidence type="ECO:0000256" key="6">
    <source>
        <dbReference type="ARBA" id="ARBA00022842"/>
    </source>
</evidence>
<dbReference type="EMBL" id="CP002545">
    <property type="protein sequence ID" value="ADY52861.1"/>
    <property type="molecule type" value="Genomic_DNA"/>
</dbReference>
<evidence type="ECO:0000256" key="5">
    <source>
        <dbReference type="ARBA" id="ARBA00022801"/>
    </source>
</evidence>
<dbReference type="Gene3D" id="3.40.50.1010">
    <property type="entry name" value="5'-nuclease"/>
    <property type="match status" value="1"/>
</dbReference>
<dbReference type="Proteomes" id="UP000000310">
    <property type="component" value="Chromosome"/>
</dbReference>
<organism evidence="9 10">
    <name type="scientific">Pseudopedobacter saltans (strain ATCC 51119 / DSM 12145 / JCM 21818 / CCUG 39354 / LMG 10337 / NBRC 100064 / NCIMB 13643)</name>
    <name type="common">Pedobacter saltans</name>
    <dbReference type="NCBI Taxonomy" id="762903"/>
    <lineage>
        <taxon>Bacteria</taxon>
        <taxon>Pseudomonadati</taxon>
        <taxon>Bacteroidota</taxon>
        <taxon>Sphingobacteriia</taxon>
        <taxon>Sphingobacteriales</taxon>
        <taxon>Sphingobacteriaceae</taxon>
        <taxon>Pseudopedobacter</taxon>
    </lineage>
</organism>
<dbReference type="STRING" id="762903.Pedsa_2313"/>
<comment type="similarity">
    <text evidence="7">Belongs to the PINc/VapC protein family.</text>
</comment>
<dbReference type="Pfam" id="PF01850">
    <property type="entry name" value="PIN"/>
    <property type="match status" value="1"/>
</dbReference>
<dbReference type="PANTHER" id="PTHR33653:SF1">
    <property type="entry name" value="RIBONUCLEASE VAPC2"/>
    <property type="match status" value="1"/>
</dbReference>
<dbReference type="InterPro" id="IPR029060">
    <property type="entry name" value="PIN-like_dom_sf"/>
</dbReference>
<dbReference type="GO" id="GO:0004518">
    <property type="term" value="F:nuclease activity"/>
    <property type="evidence" value="ECO:0007669"/>
    <property type="project" value="UniProtKB-KW"/>
</dbReference>
<evidence type="ECO:0000256" key="4">
    <source>
        <dbReference type="ARBA" id="ARBA00022723"/>
    </source>
</evidence>
<evidence type="ECO:0000313" key="9">
    <source>
        <dbReference type="EMBL" id="ADY52861.1"/>
    </source>
</evidence>
<keyword evidence="3" id="KW-0540">Nuclease</keyword>
<comment type="cofactor">
    <cofactor evidence="1">
        <name>Mg(2+)</name>
        <dbReference type="ChEBI" id="CHEBI:18420"/>
    </cofactor>
</comment>